<name>A0ABQ9HF78_9NEOP</name>
<gene>
    <name evidence="1" type="ORF">PR048_014812</name>
</gene>
<dbReference type="Proteomes" id="UP001159363">
    <property type="component" value="Chromosome 4"/>
</dbReference>
<comment type="caution">
    <text evidence="1">The sequence shown here is derived from an EMBL/GenBank/DDBJ whole genome shotgun (WGS) entry which is preliminary data.</text>
</comment>
<evidence type="ECO:0008006" key="3">
    <source>
        <dbReference type="Google" id="ProtNLM"/>
    </source>
</evidence>
<protein>
    <recommendedName>
        <fullName evidence="3">HTH CENPB-type domain-containing protein</fullName>
    </recommendedName>
</protein>
<evidence type="ECO:0000313" key="1">
    <source>
        <dbReference type="EMBL" id="KAJ8882973.1"/>
    </source>
</evidence>
<evidence type="ECO:0000313" key="2">
    <source>
        <dbReference type="Proteomes" id="UP001159363"/>
    </source>
</evidence>
<dbReference type="EMBL" id="JARBHB010000005">
    <property type="protein sequence ID" value="KAJ8882973.1"/>
    <property type="molecule type" value="Genomic_DNA"/>
</dbReference>
<sequence length="197" mass="22788">MSMKYRQHESRDLLTAAKLVREAKYSVYKSSKKCNVPWSALKDFLRRNEDEEVVEQCLPKLGKPFALSFGLTVIRIRKLAYKLADRNASEKNNPFNKEEEATGEWWWKDFKNRYGLCLRVPENIASYSSSMANRTILNDFYDLIWNSDETGLSYVAKSSKIVTAIGNKYAYKNYMQIVGKITLCLHVSMPLITGFNL</sequence>
<keyword evidence="2" id="KW-1185">Reference proteome</keyword>
<organism evidence="1 2">
    <name type="scientific">Dryococelus australis</name>
    <dbReference type="NCBI Taxonomy" id="614101"/>
    <lineage>
        <taxon>Eukaryota</taxon>
        <taxon>Metazoa</taxon>
        <taxon>Ecdysozoa</taxon>
        <taxon>Arthropoda</taxon>
        <taxon>Hexapoda</taxon>
        <taxon>Insecta</taxon>
        <taxon>Pterygota</taxon>
        <taxon>Neoptera</taxon>
        <taxon>Polyneoptera</taxon>
        <taxon>Phasmatodea</taxon>
        <taxon>Verophasmatodea</taxon>
        <taxon>Anareolatae</taxon>
        <taxon>Phasmatidae</taxon>
        <taxon>Eurycanthinae</taxon>
        <taxon>Dryococelus</taxon>
    </lineage>
</organism>
<proteinExistence type="predicted"/>
<accession>A0ABQ9HF78</accession>
<reference evidence="1 2" key="1">
    <citation type="submission" date="2023-02" db="EMBL/GenBank/DDBJ databases">
        <title>LHISI_Scaffold_Assembly.</title>
        <authorList>
            <person name="Stuart O.P."/>
            <person name="Cleave R."/>
            <person name="Magrath M.J.L."/>
            <person name="Mikheyev A.S."/>
        </authorList>
    </citation>
    <scope>NUCLEOTIDE SEQUENCE [LARGE SCALE GENOMIC DNA]</scope>
    <source>
        <strain evidence="1">Daus_M_001</strain>
        <tissue evidence="1">Leg muscle</tissue>
    </source>
</reference>